<evidence type="ECO:0000313" key="2">
    <source>
        <dbReference type="Proteomes" id="UP001327957"/>
    </source>
</evidence>
<name>A0AAV9TBV8_9PEZI</name>
<accession>A0AAV9TBV8</accession>
<gene>
    <name evidence="1" type="ORF">QIS74_07506</name>
</gene>
<protein>
    <submittedName>
        <fullName evidence="1">Uncharacterized protein</fullName>
    </submittedName>
</protein>
<dbReference type="EMBL" id="JASAOK010000039">
    <property type="protein sequence ID" value="KAK6217392.1"/>
    <property type="molecule type" value="Genomic_DNA"/>
</dbReference>
<sequence length="117" mass="13094">MGNGKHNGQNQRQHGPVITNVDFIVIIRTSNTSDTNTSSNSISISISISISLPCIALHCTAPHRTALQIDFRCFQYQLHDYPRYLVNRIHDISTPVFPRTSVRSRASPVDHFGHSLP</sequence>
<dbReference type="AlphaFoldDB" id="A0AAV9TBV8"/>
<evidence type="ECO:0000313" key="1">
    <source>
        <dbReference type="EMBL" id="KAK6217392.1"/>
    </source>
</evidence>
<dbReference type="Proteomes" id="UP001327957">
    <property type="component" value="Unassembled WGS sequence"/>
</dbReference>
<comment type="caution">
    <text evidence="1">The sequence shown here is derived from an EMBL/GenBank/DDBJ whole genome shotgun (WGS) entry which is preliminary data.</text>
</comment>
<proteinExistence type="predicted"/>
<organism evidence="1 2">
    <name type="scientific">Colletotrichum tabaci</name>
    <dbReference type="NCBI Taxonomy" id="1209068"/>
    <lineage>
        <taxon>Eukaryota</taxon>
        <taxon>Fungi</taxon>
        <taxon>Dikarya</taxon>
        <taxon>Ascomycota</taxon>
        <taxon>Pezizomycotina</taxon>
        <taxon>Sordariomycetes</taxon>
        <taxon>Hypocreomycetidae</taxon>
        <taxon>Glomerellales</taxon>
        <taxon>Glomerellaceae</taxon>
        <taxon>Colletotrichum</taxon>
        <taxon>Colletotrichum destructivum species complex</taxon>
    </lineage>
</organism>
<reference evidence="1 2" key="1">
    <citation type="submission" date="2023-04" db="EMBL/GenBank/DDBJ databases">
        <title>Colletotrichum tabacum stain YC1 causing leaf anthracnose on Nicotiana tabacum(L.) cv.</title>
        <authorList>
            <person name="Ji Z."/>
            <person name="Wang M."/>
            <person name="Zhang J."/>
            <person name="Wang N."/>
            <person name="Zhou Z."/>
        </authorList>
    </citation>
    <scope>NUCLEOTIDE SEQUENCE [LARGE SCALE GENOMIC DNA]</scope>
    <source>
        <strain evidence="1 2">YC1</strain>
    </source>
</reference>
<keyword evidence="2" id="KW-1185">Reference proteome</keyword>